<dbReference type="Gene3D" id="3.40.30.10">
    <property type="entry name" value="Glutaredoxin"/>
    <property type="match status" value="1"/>
</dbReference>
<evidence type="ECO:0000313" key="6">
    <source>
        <dbReference type="Proteomes" id="UP000078546"/>
    </source>
</evidence>
<dbReference type="PRINTS" id="PR00421">
    <property type="entry name" value="THIOREDOXIN"/>
</dbReference>
<name>A0A1A8WVF8_PLAOA</name>
<reference evidence="5" key="2">
    <citation type="submission" date="2016-05" db="EMBL/GenBank/DDBJ databases">
        <authorList>
            <person name="Lavstsen T."/>
            <person name="Jespersen J.S."/>
        </authorList>
    </citation>
    <scope>NUCLEOTIDE SEQUENCE [LARGE SCALE GENOMIC DNA]</scope>
</reference>
<feature type="transmembrane region" description="Helical" evidence="1">
    <location>
        <begin position="168"/>
        <end position="190"/>
    </location>
</feature>
<sequence length="220" mass="25595">MAKIAKSLILILFSTLLTFCYSQVVELTDKNFENVTKISSGGENPESWFIKFYAPWCSHCKAMIKTWVDLANELSGKVNVGKIDVTTNAKTRKRFNIEGFPTLLYFKDGKMYDYQHYDRSLDAFKNFVFETYKNYKSSDPPRPLNFFDIFKDMASETFINIDRIYTHAFPALTLIIVLSFMVGFLSCFVVNKFFFSGKESIVTEEVEEEEEEEEECDKED</sequence>
<dbReference type="InterPro" id="IPR051063">
    <property type="entry name" value="PDI"/>
</dbReference>
<evidence type="ECO:0000313" key="7">
    <source>
        <dbReference type="Proteomes" id="UP000078560"/>
    </source>
</evidence>
<proteinExistence type="predicted"/>
<dbReference type="SUPFAM" id="SSF52833">
    <property type="entry name" value="Thioredoxin-like"/>
    <property type="match status" value="1"/>
</dbReference>
<evidence type="ECO:0000259" key="3">
    <source>
        <dbReference type="PROSITE" id="PS51352"/>
    </source>
</evidence>
<keyword evidence="2" id="KW-0732">Signal</keyword>
<dbReference type="VEuPathDB" id="PlasmoDB:PocGH01_12010700"/>
<protein>
    <submittedName>
        <fullName evidence="5">Thioredoxin-related protein, putative</fullName>
    </submittedName>
</protein>
<dbReference type="InterPro" id="IPR036249">
    <property type="entry name" value="Thioredoxin-like_sf"/>
</dbReference>
<dbReference type="GO" id="GO:0006457">
    <property type="term" value="P:protein folding"/>
    <property type="evidence" value="ECO:0007669"/>
    <property type="project" value="TreeGrafter"/>
</dbReference>
<evidence type="ECO:0000256" key="1">
    <source>
        <dbReference type="SAM" id="Phobius"/>
    </source>
</evidence>
<feature type="chain" id="PRO_5015059718" evidence="2">
    <location>
        <begin position="23"/>
        <end position="220"/>
    </location>
</feature>
<keyword evidence="1" id="KW-1133">Transmembrane helix</keyword>
<dbReference type="CDD" id="cd02961">
    <property type="entry name" value="PDI_a_family"/>
    <property type="match status" value="1"/>
</dbReference>
<feature type="domain" description="Thioredoxin" evidence="3">
    <location>
        <begin position="26"/>
        <end position="133"/>
    </location>
</feature>
<dbReference type="Pfam" id="PF00085">
    <property type="entry name" value="Thioredoxin"/>
    <property type="match status" value="1"/>
</dbReference>
<gene>
    <name evidence="5" type="ORF">POVCU1_030240</name>
    <name evidence="4" type="ORF">POVCU2_0032930</name>
</gene>
<feature type="signal peptide" evidence="2">
    <location>
        <begin position="1"/>
        <end position="22"/>
    </location>
</feature>
<keyword evidence="1" id="KW-0472">Membrane</keyword>
<dbReference type="GO" id="GO:0005783">
    <property type="term" value="C:endoplasmic reticulum"/>
    <property type="evidence" value="ECO:0007669"/>
    <property type="project" value="TreeGrafter"/>
</dbReference>
<evidence type="ECO:0000256" key="2">
    <source>
        <dbReference type="SAM" id="SignalP"/>
    </source>
</evidence>
<dbReference type="Proteomes" id="UP000078560">
    <property type="component" value="Unassembled WGS sequence"/>
</dbReference>
<evidence type="ECO:0000313" key="5">
    <source>
        <dbReference type="EMBL" id="SBS95859.1"/>
    </source>
</evidence>
<evidence type="ECO:0000313" key="4">
    <source>
        <dbReference type="EMBL" id="SBS85705.1"/>
    </source>
</evidence>
<dbReference type="EMBL" id="FLQU01000442">
    <property type="protein sequence ID" value="SBS85705.1"/>
    <property type="molecule type" value="Genomic_DNA"/>
</dbReference>
<dbReference type="AlphaFoldDB" id="A0A1A8WVF8"/>
<keyword evidence="1" id="KW-0812">Transmembrane</keyword>
<dbReference type="GO" id="GO:0003756">
    <property type="term" value="F:protein disulfide isomerase activity"/>
    <property type="evidence" value="ECO:0007669"/>
    <property type="project" value="TreeGrafter"/>
</dbReference>
<dbReference type="InterPro" id="IPR013766">
    <property type="entry name" value="Thioredoxin_domain"/>
</dbReference>
<dbReference type="EMBL" id="FLQV01000553">
    <property type="protein sequence ID" value="SBS95859.1"/>
    <property type="molecule type" value="Genomic_DNA"/>
</dbReference>
<dbReference type="Proteomes" id="UP000078546">
    <property type="component" value="Unassembled WGS sequence"/>
</dbReference>
<dbReference type="PANTHER" id="PTHR45672">
    <property type="entry name" value="PROTEIN DISULFIDE-ISOMERASE C17H9.14C-RELATED"/>
    <property type="match status" value="1"/>
</dbReference>
<organism evidence="5 6">
    <name type="scientific">Plasmodium ovale curtisi</name>
    <dbReference type="NCBI Taxonomy" id="864141"/>
    <lineage>
        <taxon>Eukaryota</taxon>
        <taxon>Sar</taxon>
        <taxon>Alveolata</taxon>
        <taxon>Apicomplexa</taxon>
        <taxon>Aconoidasida</taxon>
        <taxon>Haemosporida</taxon>
        <taxon>Plasmodiidae</taxon>
        <taxon>Plasmodium</taxon>
        <taxon>Plasmodium (Plasmodium)</taxon>
    </lineage>
</organism>
<accession>A0A1A8WVF8</accession>
<dbReference type="PROSITE" id="PS51352">
    <property type="entry name" value="THIOREDOXIN_2"/>
    <property type="match status" value="1"/>
</dbReference>
<reference evidence="6 7" key="1">
    <citation type="submission" date="2016-05" db="EMBL/GenBank/DDBJ databases">
        <authorList>
            <person name="Naeem Raeece"/>
        </authorList>
    </citation>
    <scope>NUCLEOTIDE SEQUENCE [LARGE SCALE GENOMIC DNA]</scope>
</reference>